<comment type="similarity">
    <text evidence="1">Belongs to the AHA1 family.</text>
</comment>
<evidence type="ECO:0000256" key="2">
    <source>
        <dbReference type="SAM" id="MobiDB-lite"/>
    </source>
</evidence>
<evidence type="ECO:0000313" key="4">
    <source>
        <dbReference type="EMBL" id="SDK32526.1"/>
    </source>
</evidence>
<dbReference type="Proteomes" id="UP000326500">
    <property type="component" value="Unassembled WGS sequence"/>
</dbReference>
<sequence>MGETIRGIKRYGRYVEDRHVQNRWKYSSCTGRERDGVTFKYSGHIGEVLIRMVAQRGTSGIGRRAARSVPSKPGSTKSTEPSAGGVVMAETSIITEPGKQEIITTREFDAPRDLVFRAWTDPELIARWWGPASFTALVFRVDLREGGRYLFGMRLPDGRDFWSTGVYREIVAGERLVFTDSFADAEGNVVPASAYGMSGDWPLELLVTVMFEEHDGGTKMTLRHEGIPAGESLDMTEAGWNESLDRLAALLNELQQG</sequence>
<proteinExistence type="inferred from homology"/>
<dbReference type="EMBL" id="FNFT01000007">
    <property type="protein sequence ID" value="SDK32526.1"/>
    <property type="molecule type" value="Genomic_DNA"/>
</dbReference>
<reference evidence="4 5" key="1">
    <citation type="submission" date="2016-10" db="EMBL/GenBank/DDBJ databases">
        <authorList>
            <person name="Varghese N."/>
            <person name="Submissions S."/>
        </authorList>
    </citation>
    <scope>NUCLEOTIDE SEQUENCE [LARGE SCALE GENOMIC DNA]</scope>
    <source>
        <strain evidence="4 5">DSM 2373</strain>
    </source>
</reference>
<dbReference type="AlphaFoldDB" id="A0A1G9AYV9"/>
<gene>
    <name evidence="4" type="ORF">SAMN04488571_107104</name>
</gene>
<accession>A0A1G9AYV9</accession>
<dbReference type="Pfam" id="PF08327">
    <property type="entry name" value="AHSA1"/>
    <property type="match status" value="1"/>
</dbReference>
<evidence type="ECO:0000256" key="1">
    <source>
        <dbReference type="ARBA" id="ARBA00006817"/>
    </source>
</evidence>
<dbReference type="InterPro" id="IPR013538">
    <property type="entry name" value="ASHA1/2-like_C"/>
</dbReference>
<evidence type="ECO:0000313" key="5">
    <source>
        <dbReference type="Proteomes" id="UP000326500"/>
    </source>
</evidence>
<keyword evidence="5" id="KW-1185">Reference proteome</keyword>
<dbReference type="Gene3D" id="3.30.530.20">
    <property type="match status" value="1"/>
</dbReference>
<feature type="region of interest" description="Disordered" evidence="2">
    <location>
        <begin position="61"/>
        <end position="84"/>
    </location>
</feature>
<dbReference type="InterPro" id="IPR023393">
    <property type="entry name" value="START-like_dom_sf"/>
</dbReference>
<evidence type="ECO:0000259" key="3">
    <source>
        <dbReference type="Pfam" id="PF08327"/>
    </source>
</evidence>
<dbReference type="STRING" id="2200.GCA_001571405_01984"/>
<protein>
    <submittedName>
        <fullName evidence="4">Uncharacterized conserved protein YndB, AHSA1/START domain</fullName>
    </submittedName>
</protein>
<dbReference type="CDD" id="cd07814">
    <property type="entry name" value="SRPBCC_CalC_Aha1-like"/>
    <property type="match status" value="1"/>
</dbReference>
<name>A0A1G9AYV9_9EURY</name>
<dbReference type="SUPFAM" id="SSF55961">
    <property type="entry name" value="Bet v1-like"/>
    <property type="match status" value="1"/>
</dbReference>
<organism evidence="4 5">
    <name type="scientific">Methanoculleus thermophilus</name>
    <dbReference type="NCBI Taxonomy" id="2200"/>
    <lineage>
        <taxon>Archaea</taxon>
        <taxon>Methanobacteriati</taxon>
        <taxon>Methanobacteriota</taxon>
        <taxon>Stenosarchaea group</taxon>
        <taxon>Methanomicrobia</taxon>
        <taxon>Methanomicrobiales</taxon>
        <taxon>Methanomicrobiaceae</taxon>
        <taxon>Methanoculleus</taxon>
    </lineage>
</organism>
<feature type="domain" description="Activator of Hsp90 ATPase homologue 1/2-like C-terminal" evidence="3">
    <location>
        <begin position="109"/>
        <end position="251"/>
    </location>
</feature>